<comment type="similarity">
    <text evidence="1">Belongs to the prokaryotic molybdopterin-containing oxidoreductase family.</text>
</comment>
<dbReference type="InterPro" id="IPR006657">
    <property type="entry name" value="MoPterin_dinucl-bd_dom"/>
</dbReference>
<dbReference type="EMBL" id="JAAXLS010000033">
    <property type="protein sequence ID" value="NKQ57283.1"/>
    <property type="molecule type" value="Genomic_DNA"/>
</dbReference>
<dbReference type="PANTHER" id="PTHR43742:SF6">
    <property type="entry name" value="OXIDOREDUCTASE YYAE-RELATED"/>
    <property type="match status" value="1"/>
</dbReference>
<evidence type="ECO:0000256" key="2">
    <source>
        <dbReference type="ARBA" id="ARBA00022723"/>
    </source>
</evidence>
<keyword evidence="7" id="KW-1185">Reference proteome</keyword>
<organism evidence="6 7">
    <name type="scientific">Amycolatopsis acididurans</name>
    <dbReference type="NCBI Taxonomy" id="2724524"/>
    <lineage>
        <taxon>Bacteria</taxon>
        <taxon>Bacillati</taxon>
        <taxon>Actinomycetota</taxon>
        <taxon>Actinomycetes</taxon>
        <taxon>Pseudonocardiales</taxon>
        <taxon>Pseudonocardiaceae</taxon>
        <taxon>Amycolatopsis</taxon>
    </lineage>
</organism>
<dbReference type="Pfam" id="PF00384">
    <property type="entry name" value="Molybdopterin"/>
    <property type="match status" value="1"/>
</dbReference>
<accession>A0ABX1JBW2</accession>
<reference evidence="6 7" key="1">
    <citation type="submission" date="2020-04" db="EMBL/GenBank/DDBJ databases">
        <title>Novel species.</title>
        <authorList>
            <person name="Teo W.F.A."/>
            <person name="Lipun K."/>
            <person name="Srisuk N."/>
            <person name="Duangmal K."/>
        </authorList>
    </citation>
    <scope>NUCLEOTIDE SEQUENCE [LARGE SCALE GENOMIC DNA]</scope>
    <source>
        <strain evidence="6 7">K13G38</strain>
    </source>
</reference>
<name>A0ABX1JBW2_9PSEU</name>
<dbReference type="InterPro" id="IPR050612">
    <property type="entry name" value="Prok_Mopterin_Oxidored"/>
</dbReference>
<evidence type="ECO:0000313" key="7">
    <source>
        <dbReference type="Proteomes" id="UP000715441"/>
    </source>
</evidence>
<evidence type="ECO:0000256" key="3">
    <source>
        <dbReference type="ARBA" id="ARBA00023004"/>
    </source>
</evidence>
<dbReference type="Proteomes" id="UP000715441">
    <property type="component" value="Unassembled WGS sequence"/>
</dbReference>
<dbReference type="Gene3D" id="3.40.50.740">
    <property type="match status" value="2"/>
</dbReference>
<gene>
    <name evidence="6" type="ORF">HFP15_30880</name>
</gene>
<dbReference type="InterPro" id="IPR006656">
    <property type="entry name" value="Mopterin_OxRdtase"/>
</dbReference>
<dbReference type="SUPFAM" id="SSF50692">
    <property type="entry name" value="ADC-like"/>
    <property type="match status" value="1"/>
</dbReference>
<dbReference type="RefSeq" id="WP_168520304.1">
    <property type="nucleotide sequence ID" value="NZ_JAAXLS010000033.1"/>
</dbReference>
<dbReference type="Gene3D" id="3.40.228.10">
    <property type="entry name" value="Dimethylsulfoxide Reductase, domain 2"/>
    <property type="match status" value="1"/>
</dbReference>
<dbReference type="PROSITE" id="PS51669">
    <property type="entry name" value="4FE4S_MOW_BIS_MGD"/>
    <property type="match status" value="1"/>
</dbReference>
<dbReference type="CDD" id="cd02781">
    <property type="entry name" value="MopB_CT_Acetylene-hydratase"/>
    <property type="match status" value="1"/>
</dbReference>
<feature type="domain" description="4Fe-4S Mo/W bis-MGD-type" evidence="5">
    <location>
        <begin position="12"/>
        <end position="67"/>
    </location>
</feature>
<dbReference type="Pfam" id="PF01568">
    <property type="entry name" value="Molydop_binding"/>
    <property type="match status" value="1"/>
</dbReference>
<dbReference type="InterPro" id="IPR006963">
    <property type="entry name" value="Mopterin_OxRdtase_4Fe-4S_dom"/>
</dbReference>
<evidence type="ECO:0000256" key="4">
    <source>
        <dbReference type="ARBA" id="ARBA00023014"/>
    </source>
</evidence>
<keyword evidence="3" id="KW-0408">Iron</keyword>
<dbReference type="InterPro" id="IPR009010">
    <property type="entry name" value="Asp_de-COase-like_dom_sf"/>
</dbReference>
<keyword evidence="4" id="KW-0411">Iron-sulfur</keyword>
<dbReference type="PANTHER" id="PTHR43742">
    <property type="entry name" value="TRIMETHYLAMINE-N-OXIDE REDUCTASE"/>
    <property type="match status" value="1"/>
</dbReference>
<dbReference type="InterPro" id="IPR037949">
    <property type="entry name" value="MopB_CT_Acetylene-hydratase"/>
</dbReference>
<evidence type="ECO:0000313" key="6">
    <source>
        <dbReference type="EMBL" id="NKQ57283.1"/>
    </source>
</evidence>
<evidence type="ECO:0000256" key="1">
    <source>
        <dbReference type="ARBA" id="ARBA00010312"/>
    </source>
</evidence>
<dbReference type="Pfam" id="PF04879">
    <property type="entry name" value="Molybdop_Fe4S4"/>
    <property type="match status" value="1"/>
</dbReference>
<proteinExistence type="inferred from homology"/>
<keyword evidence="2" id="KW-0479">Metal-binding</keyword>
<comment type="caution">
    <text evidence="6">The sequence shown here is derived from an EMBL/GenBank/DDBJ whole genome shotgun (WGS) entry which is preliminary data.</text>
</comment>
<dbReference type="SMART" id="SM00926">
    <property type="entry name" value="Molybdop_Fe4S4"/>
    <property type="match status" value="1"/>
</dbReference>
<sequence>MGTTASLGPSDGTRVPTFCALCVSRCGATATIRDGTLVALEPAPAHPTGKALCVKGKAAPELVYHRDRLLHPLKRTSPKGAADPGWQRISWDEALDTVAERLTRLARESGPECVAFGSASPSTSAMSDSVDWMNRLRRAFGSPNLCSYMELCGWGRHLAPTYTYGMPVPGAFVPDLEHAGCILYWGYNPSISRLAHATSTVAALAHGARLVVVDPRRAGLAGKAHHWLRVRPGTDTALALSLSHVMIERGWFDVEFVRQWTNAPLLVRTDTGRLLRAGGRYLSWDTRRDEPVTYDPAHGYAVEEARLALSGTFDVPTADGPVPCRPVFGVLSEECARMAPAAAEGITGVPAAEIERTARTLWESRPVAFYTWSGLEQHSNTTQTVRAINQLYALTGSLDVPGGNVLFAGVPANSVEGTELIAPGQRAKTIGVQQRPLGPARFEFVTGEDLYTAALEGDPYRVRGLVNFGANLMMAHGDSARGREALASLDFFVHTDLFLSPTVELADIVLPAASAFETEALKIGFETSADAQSFVQLRTPLVPARGESRSDMEIIFALACRLGLGEHFWNGDIEAAWRYQLAPSGLTPQQLRDSPAGVRVPLTTRYRKYTERGFPTPSGKVELFSELLAQHGYPPLPEFEEPRTSPRSRPDLAGRFPLILTSAKSLWFCETQHRGLASLRRKARDPQVELHPDAAAARGIRAGDWVRIETPHGSVRARAKLTTGLAPDVVCGQHGWWQGCAELDLPGYPPFGPGSANLNAILSQRPSDPTSGSSPLRASVCEVSLLEDGRGTGLS</sequence>
<dbReference type="Gene3D" id="2.40.40.20">
    <property type="match status" value="1"/>
</dbReference>
<protein>
    <submittedName>
        <fullName evidence="6">Molybdopterin-dependent oxidoreductase</fullName>
    </submittedName>
</protein>
<dbReference type="SUPFAM" id="SSF53706">
    <property type="entry name" value="Formate dehydrogenase/DMSO reductase, domains 1-3"/>
    <property type="match status" value="1"/>
</dbReference>
<dbReference type="Gene3D" id="2.20.25.90">
    <property type="entry name" value="ADC-like domains"/>
    <property type="match status" value="1"/>
</dbReference>
<evidence type="ECO:0000259" key="5">
    <source>
        <dbReference type="PROSITE" id="PS51669"/>
    </source>
</evidence>